<accession>A0A5E8B2E7</accession>
<feature type="compositionally biased region" description="Low complexity" evidence="1">
    <location>
        <begin position="591"/>
        <end position="613"/>
    </location>
</feature>
<evidence type="ECO:0000313" key="3">
    <source>
        <dbReference type="EMBL" id="VVT45075.1"/>
    </source>
</evidence>
<dbReference type="OrthoDB" id="5348546at2759"/>
<feature type="region of interest" description="Disordered" evidence="1">
    <location>
        <begin position="1"/>
        <end position="30"/>
    </location>
</feature>
<feature type="region of interest" description="Disordered" evidence="1">
    <location>
        <begin position="676"/>
        <end position="770"/>
    </location>
</feature>
<dbReference type="GeneID" id="43579452"/>
<feature type="compositionally biased region" description="Acidic residues" evidence="1">
    <location>
        <begin position="707"/>
        <end position="726"/>
    </location>
</feature>
<feature type="compositionally biased region" description="Low complexity" evidence="1">
    <location>
        <begin position="135"/>
        <end position="146"/>
    </location>
</feature>
<reference evidence="3 4" key="1">
    <citation type="submission" date="2019-09" db="EMBL/GenBank/DDBJ databases">
        <authorList>
            <person name="Brejova B."/>
        </authorList>
    </citation>
    <scope>NUCLEOTIDE SEQUENCE [LARGE SCALE GENOMIC DNA]</scope>
</reference>
<feature type="region of interest" description="Disordered" evidence="1">
    <location>
        <begin position="785"/>
        <end position="829"/>
    </location>
</feature>
<keyword evidence="4" id="KW-1185">Reference proteome</keyword>
<evidence type="ECO:0000256" key="1">
    <source>
        <dbReference type="SAM" id="MobiDB-lite"/>
    </source>
</evidence>
<feature type="compositionally biased region" description="Acidic residues" evidence="1">
    <location>
        <begin position="197"/>
        <end position="209"/>
    </location>
</feature>
<feature type="region of interest" description="Disordered" evidence="1">
    <location>
        <begin position="55"/>
        <end position="74"/>
    </location>
</feature>
<feature type="domain" description="FHA" evidence="2">
    <location>
        <begin position="334"/>
        <end position="386"/>
    </location>
</feature>
<evidence type="ECO:0000313" key="4">
    <source>
        <dbReference type="Proteomes" id="UP000398389"/>
    </source>
</evidence>
<organism evidence="3 4">
    <name type="scientific">Magnusiomyces paraingens</name>
    <dbReference type="NCBI Taxonomy" id="2606893"/>
    <lineage>
        <taxon>Eukaryota</taxon>
        <taxon>Fungi</taxon>
        <taxon>Dikarya</taxon>
        <taxon>Ascomycota</taxon>
        <taxon>Saccharomycotina</taxon>
        <taxon>Dipodascomycetes</taxon>
        <taxon>Dipodascales</taxon>
        <taxon>Dipodascaceae</taxon>
        <taxon>Magnusiomyces</taxon>
    </lineage>
</organism>
<feature type="region of interest" description="Disordered" evidence="1">
    <location>
        <begin position="470"/>
        <end position="501"/>
    </location>
</feature>
<dbReference type="InterPro" id="IPR008984">
    <property type="entry name" value="SMAD_FHA_dom_sf"/>
</dbReference>
<dbReference type="PROSITE" id="PS50006">
    <property type="entry name" value="FHA_DOMAIN"/>
    <property type="match status" value="1"/>
</dbReference>
<sequence>MESSNQYAFAPRSKSCAMTPASPIQSPERVAATATTIAGLTSRASRATKSVSSVNSSLLPGFVPKFPPPDSTSFVPTTPTAITSKSFAAGPHGSSVGSTASAAAAAVNDCSLHESKHLFQLPLTGSVRPLSASRGYYPTPEPSSSTGGPGALSEPGAFHEEEDDEDDDAKCVPPSSPTPASNRMPMMASSPQYASLSDDEDQDQEEEEDIVPRLPDTKYMAVPGSRAASSPPPATADNDSFGAHMDTGVTRLDFGAVQEEDKAAKPSIHQPTQIHNSPSLLHLHHPTVIPVGQDSVVQGKTSNITTLATPEPFTVRSPLAAVTVARVPRSGRPVTIGRSSKSCDVALPSANRLVSRVHVCLRIVEPSHKKNASSSLSSSSINPPRLRVTCLGWNGCTVVVPAFRMMFVAPRHDAYGPKLEPQRVERVERVPDGVTDYLVPKGLEIEVDYVAGITIDVRGERALVELVDDDAEQKAKGQSVQQKQQKEEEEGKEGKSKQQTLRERRATKLNVPAPLLAPVNTAPVNSTAAAVSGTKPRPSSAFFSALHSGSSVFSNTLTPTRTNVAAALVTPTTQSLGSSLSALPAKTSAPATSRTQSTASLQSAASSQSAAASLPHRPSMSGRVFTAAASQQPLTPVTLGIPQSAHGTPASSARKRKSDMLDGALVGAYLANKGVAVGVDNGGNKREKKKQENLESNFERKKKKEEEQEEKEEEEEEEEKEKEEEEKEGKEGKERRARAVPAVRGLARSQSQRVALGSPSRRGLVGHGNSLLSRSQSMVAVRLESGAPISEHTPRDVIEDESLFTDKPVEEEDENENENRDEDEDEEENVFDAPSFQHIQQVVSTHLALSRAHSSPVSVLLRSIPSLGNGRVGVSHVQTVLSATPWIGVITRQGKDAAGKPLEEEYYYVPEKDTDADRRALVDQLRGRGATGLRACRKTHKQYYWKKPRN</sequence>
<dbReference type="SUPFAM" id="SSF49879">
    <property type="entry name" value="SMAD/FHA domain"/>
    <property type="match status" value="1"/>
</dbReference>
<feature type="compositionally biased region" description="Basic and acidic residues" evidence="1">
    <location>
        <begin position="683"/>
        <end position="699"/>
    </location>
</feature>
<name>A0A5E8B2E7_9ASCO</name>
<feature type="compositionally biased region" description="Low complexity" evidence="1">
    <location>
        <begin position="93"/>
        <end position="106"/>
    </location>
</feature>
<dbReference type="PANTHER" id="PTHR35711:SF1">
    <property type="entry name" value="ECTODERMAL, ISOFORM F"/>
    <property type="match status" value="1"/>
</dbReference>
<feature type="region of interest" description="Disordered" evidence="1">
    <location>
        <begin position="575"/>
        <end position="619"/>
    </location>
</feature>
<dbReference type="PANTHER" id="PTHR35711">
    <property type="entry name" value="EXPRESSED PROTEIN"/>
    <property type="match status" value="1"/>
</dbReference>
<protein>
    <recommendedName>
        <fullName evidence="2">FHA domain-containing protein</fullName>
    </recommendedName>
</protein>
<feature type="region of interest" description="Disordered" evidence="1">
    <location>
        <begin position="636"/>
        <end position="657"/>
    </location>
</feature>
<dbReference type="EMBL" id="CABVLU010000001">
    <property type="protein sequence ID" value="VVT45075.1"/>
    <property type="molecule type" value="Genomic_DNA"/>
</dbReference>
<feature type="compositionally biased region" description="Basic and acidic residues" evidence="1">
    <location>
        <begin position="492"/>
        <end position="501"/>
    </location>
</feature>
<dbReference type="AlphaFoldDB" id="A0A5E8B2E7"/>
<feature type="compositionally biased region" description="Acidic residues" evidence="1">
    <location>
        <begin position="798"/>
        <end position="829"/>
    </location>
</feature>
<gene>
    <name evidence="3" type="ORF">SAPINGB_P000629</name>
</gene>
<dbReference type="RefSeq" id="XP_031851243.1">
    <property type="nucleotide sequence ID" value="XM_031995352.1"/>
</dbReference>
<proteinExistence type="predicted"/>
<dbReference type="InterPro" id="IPR000253">
    <property type="entry name" value="FHA_dom"/>
</dbReference>
<evidence type="ECO:0000259" key="2">
    <source>
        <dbReference type="PROSITE" id="PS50006"/>
    </source>
</evidence>
<feature type="region of interest" description="Disordered" evidence="1">
    <location>
        <begin position="132"/>
        <end position="236"/>
    </location>
</feature>
<feature type="region of interest" description="Disordered" evidence="1">
    <location>
        <begin position="83"/>
        <end position="106"/>
    </location>
</feature>
<dbReference type="Proteomes" id="UP000398389">
    <property type="component" value="Unassembled WGS sequence"/>
</dbReference>